<evidence type="ECO:0000313" key="1">
    <source>
        <dbReference type="EMBL" id="KAH3740638.1"/>
    </source>
</evidence>
<gene>
    <name evidence="1" type="ORF">DPMN_047347</name>
</gene>
<organism evidence="1 2">
    <name type="scientific">Dreissena polymorpha</name>
    <name type="common">Zebra mussel</name>
    <name type="synonym">Mytilus polymorpha</name>
    <dbReference type="NCBI Taxonomy" id="45954"/>
    <lineage>
        <taxon>Eukaryota</taxon>
        <taxon>Metazoa</taxon>
        <taxon>Spiralia</taxon>
        <taxon>Lophotrochozoa</taxon>
        <taxon>Mollusca</taxon>
        <taxon>Bivalvia</taxon>
        <taxon>Autobranchia</taxon>
        <taxon>Heteroconchia</taxon>
        <taxon>Euheterodonta</taxon>
        <taxon>Imparidentia</taxon>
        <taxon>Neoheterodontei</taxon>
        <taxon>Myida</taxon>
        <taxon>Dreissenoidea</taxon>
        <taxon>Dreissenidae</taxon>
        <taxon>Dreissena</taxon>
    </lineage>
</organism>
<dbReference type="Proteomes" id="UP000828390">
    <property type="component" value="Unassembled WGS sequence"/>
</dbReference>
<evidence type="ECO:0000313" key="2">
    <source>
        <dbReference type="Proteomes" id="UP000828390"/>
    </source>
</evidence>
<accession>A0A9D4D7W5</accession>
<dbReference type="AlphaFoldDB" id="A0A9D4D7W5"/>
<proteinExistence type="predicted"/>
<keyword evidence="2" id="KW-1185">Reference proteome</keyword>
<dbReference type="EMBL" id="JAIWYP010000011">
    <property type="protein sequence ID" value="KAH3740638.1"/>
    <property type="molecule type" value="Genomic_DNA"/>
</dbReference>
<reference evidence="1" key="1">
    <citation type="journal article" date="2019" name="bioRxiv">
        <title>The Genome of the Zebra Mussel, Dreissena polymorpha: A Resource for Invasive Species Research.</title>
        <authorList>
            <person name="McCartney M.A."/>
            <person name="Auch B."/>
            <person name="Kono T."/>
            <person name="Mallez S."/>
            <person name="Zhang Y."/>
            <person name="Obille A."/>
            <person name="Becker A."/>
            <person name="Abrahante J.E."/>
            <person name="Garbe J."/>
            <person name="Badalamenti J.P."/>
            <person name="Herman A."/>
            <person name="Mangelson H."/>
            <person name="Liachko I."/>
            <person name="Sullivan S."/>
            <person name="Sone E.D."/>
            <person name="Koren S."/>
            <person name="Silverstein K.A.T."/>
            <person name="Beckman K.B."/>
            <person name="Gohl D.M."/>
        </authorList>
    </citation>
    <scope>NUCLEOTIDE SEQUENCE</scope>
    <source>
        <strain evidence="1">Duluth1</strain>
        <tissue evidence="1">Whole animal</tissue>
    </source>
</reference>
<comment type="caution">
    <text evidence="1">The sequence shown here is derived from an EMBL/GenBank/DDBJ whole genome shotgun (WGS) entry which is preliminary data.</text>
</comment>
<protein>
    <submittedName>
        <fullName evidence="1">Uncharacterized protein</fullName>
    </submittedName>
</protein>
<name>A0A9D4D7W5_DREPO</name>
<reference evidence="1" key="2">
    <citation type="submission" date="2020-11" db="EMBL/GenBank/DDBJ databases">
        <authorList>
            <person name="McCartney M.A."/>
            <person name="Auch B."/>
            <person name="Kono T."/>
            <person name="Mallez S."/>
            <person name="Becker A."/>
            <person name="Gohl D.M."/>
            <person name="Silverstein K.A.T."/>
            <person name="Koren S."/>
            <person name="Bechman K.B."/>
            <person name="Herman A."/>
            <person name="Abrahante J.E."/>
            <person name="Garbe J."/>
        </authorList>
    </citation>
    <scope>NUCLEOTIDE SEQUENCE</scope>
    <source>
        <strain evidence="1">Duluth1</strain>
        <tissue evidence="1">Whole animal</tissue>
    </source>
</reference>
<sequence length="156" mass="17946">MLYISLLSRQLGFTLTYTGSKLERTEHGLEKEIRRESCAPPRKNTITRLRNDGELILHSKDVLMLIVVLNLVDCCLVLGELILDIHYITEVLITHRCHRTPQPATSYIIYRRRCMIPGTPMVVPTVQRVTRCGRTWRTAFTMPVSRSSESCFLRAS</sequence>